<name>A0A9P0F117_BEMTA</name>
<dbReference type="InterPro" id="IPR050584">
    <property type="entry name" value="Cholesterol_7-desaturase"/>
</dbReference>
<evidence type="ECO:0000256" key="7">
    <source>
        <dbReference type="ARBA" id="ARBA00023004"/>
    </source>
</evidence>
<evidence type="ECO:0000256" key="5">
    <source>
        <dbReference type="ARBA" id="ARBA00022989"/>
    </source>
</evidence>
<dbReference type="InterPro" id="IPR017941">
    <property type="entry name" value="Rieske_2Fe-2S"/>
</dbReference>
<accession>A0A9P0F117</accession>
<dbReference type="PROSITE" id="PS51296">
    <property type="entry name" value="RIESKE"/>
    <property type="match status" value="1"/>
</dbReference>
<dbReference type="GO" id="GO:0016020">
    <property type="term" value="C:membrane"/>
    <property type="evidence" value="ECO:0007669"/>
    <property type="project" value="UniProtKB-SubCell"/>
</dbReference>
<reference evidence="11" key="1">
    <citation type="submission" date="2021-12" db="EMBL/GenBank/DDBJ databases">
        <authorList>
            <person name="King R."/>
        </authorList>
    </citation>
    <scope>NUCLEOTIDE SEQUENCE</scope>
</reference>
<proteinExistence type="predicted"/>
<dbReference type="SUPFAM" id="SSF50022">
    <property type="entry name" value="ISP domain"/>
    <property type="match status" value="1"/>
</dbReference>
<evidence type="ECO:0000256" key="8">
    <source>
        <dbReference type="ARBA" id="ARBA00023014"/>
    </source>
</evidence>
<dbReference type="Proteomes" id="UP001152759">
    <property type="component" value="Chromosome 3"/>
</dbReference>
<dbReference type="GO" id="GO:0051537">
    <property type="term" value="F:2 iron, 2 sulfur cluster binding"/>
    <property type="evidence" value="ECO:0007669"/>
    <property type="project" value="UniProtKB-KW"/>
</dbReference>
<dbReference type="EMBL" id="OU963864">
    <property type="protein sequence ID" value="CAH0387352.1"/>
    <property type="molecule type" value="Genomic_DNA"/>
</dbReference>
<dbReference type="GO" id="GO:0016491">
    <property type="term" value="F:oxidoreductase activity"/>
    <property type="evidence" value="ECO:0007669"/>
    <property type="project" value="UniProtKB-KW"/>
</dbReference>
<keyword evidence="12" id="KW-1185">Reference proteome</keyword>
<dbReference type="PANTHER" id="PTHR21266">
    <property type="entry name" value="IRON-SULFUR DOMAIN CONTAINING PROTEIN"/>
    <property type="match status" value="1"/>
</dbReference>
<sequence length="375" mass="42002">MDTLLSWTPTFDIDGLMIFNYTKFIFHSDINSTYGVVEGSWSGRGVLSLVLESTSLIQQNWILAFISFICITCLINCTFFPPNYYQDLSGLGGYIHFNLESKVIGLSTKKRLINRFRADSRLAKLPLYPNGWFHLLESASLGKNEAKYVSALGENFAVFRTSTGKVYIVDAYCPHLGANLGIGGMIENDCITCPFHGWKFDGRTGKCAAIPYSSCDIPESAKVRVWRACEVNDSIFVWYHADGEKPSWEPQPIPAVASGKYWLVGKFHYDITASIQDMTENSADVQHGDVLHGPFPLVGKRLDNNWNKILEFLKASFSVNWVVDSKEPHVAHARFVADLKFMRKLSLVQTEFVLKIVGPGLIEIDLQSPGHNVAI</sequence>
<dbReference type="Pfam" id="PF00355">
    <property type="entry name" value="Rieske"/>
    <property type="match status" value="1"/>
</dbReference>
<dbReference type="AlphaFoldDB" id="A0A9P0F117"/>
<dbReference type="Gene3D" id="2.102.10.10">
    <property type="entry name" value="Rieske [2Fe-2S] iron-sulphur domain"/>
    <property type="match status" value="1"/>
</dbReference>
<keyword evidence="7" id="KW-0408">Iron</keyword>
<dbReference type="GO" id="GO:0046872">
    <property type="term" value="F:metal ion binding"/>
    <property type="evidence" value="ECO:0007669"/>
    <property type="project" value="UniProtKB-KW"/>
</dbReference>
<keyword evidence="8" id="KW-0411">Iron-sulfur</keyword>
<protein>
    <recommendedName>
        <fullName evidence="10">Rieske domain-containing protein</fullName>
    </recommendedName>
</protein>
<gene>
    <name evidence="11" type="ORF">BEMITA_LOCUS6376</name>
</gene>
<comment type="subcellular location">
    <subcellularLocation>
        <location evidence="1">Membrane</location>
    </subcellularLocation>
</comment>
<evidence type="ECO:0000256" key="9">
    <source>
        <dbReference type="ARBA" id="ARBA00023136"/>
    </source>
</evidence>
<organism evidence="11 12">
    <name type="scientific">Bemisia tabaci</name>
    <name type="common">Sweetpotato whitefly</name>
    <name type="synonym">Aleurodes tabaci</name>
    <dbReference type="NCBI Taxonomy" id="7038"/>
    <lineage>
        <taxon>Eukaryota</taxon>
        <taxon>Metazoa</taxon>
        <taxon>Ecdysozoa</taxon>
        <taxon>Arthropoda</taxon>
        <taxon>Hexapoda</taxon>
        <taxon>Insecta</taxon>
        <taxon>Pterygota</taxon>
        <taxon>Neoptera</taxon>
        <taxon>Paraneoptera</taxon>
        <taxon>Hemiptera</taxon>
        <taxon>Sternorrhyncha</taxon>
        <taxon>Aleyrodoidea</taxon>
        <taxon>Aleyrodidae</taxon>
        <taxon>Aleyrodinae</taxon>
        <taxon>Bemisia</taxon>
    </lineage>
</organism>
<evidence type="ECO:0000256" key="2">
    <source>
        <dbReference type="ARBA" id="ARBA00022692"/>
    </source>
</evidence>
<evidence type="ECO:0000256" key="6">
    <source>
        <dbReference type="ARBA" id="ARBA00023002"/>
    </source>
</evidence>
<evidence type="ECO:0000313" key="11">
    <source>
        <dbReference type="EMBL" id="CAH0387352.1"/>
    </source>
</evidence>
<dbReference type="PANTHER" id="PTHR21266:SF32">
    <property type="entry name" value="CHOLESTEROL 7-DESATURASE NVD"/>
    <property type="match status" value="1"/>
</dbReference>
<keyword evidence="4" id="KW-0479">Metal-binding</keyword>
<evidence type="ECO:0000259" key="10">
    <source>
        <dbReference type="PROSITE" id="PS51296"/>
    </source>
</evidence>
<keyword evidence="2" id="KW-0812">Transmembrane</keyword>
<keyword evidence="6" id="KW-0560">Oxidoreductase</keyword>
<evidence type="ECO:0000256" key="1">
    <source>
        <dbReference type="ARBA" id="ARBA00004370"/>
    </source>
</evidence>
<dbReference type="GO" id="GO:0005737">
    <property type="term" value="C:cytoplasm"/>
    <property type="evidence" value="ECO:0007669"/>
    <property type="project" value="TreeGrafter"/>
</dbReference>
<evidence type="ECO:0000313" key="12">
    <source>
        <dbReference type="Proteomes" id="UP001152759"/>
    </source>
</evidence>
<evidence type="ECO:0000256" key="4">
    <source>
        <dbReference type="ARBA" id="ARBA00022723"/>
    </source>
</evidence>
<dbReference type="Gene3D" id="3.90.380.10">
    <property type="entry name" value="Naphthalene 1,2-dioxygenase Alpha Subunit, Chain A, domain 1"/>
    <property type="match status" value="1"/>
</dbReference>
<keyword evidence="5" id="KW-1133">Transmembrane helix</keyword>
<evidence type="ECO:0000256" key="3">
    <source>
        <dbReference type="ARBA" id="ARBA00022714"/>
    </source>
</evidence>
<feature type="domain" description="Rieske" evidence="10">
    <location>
        <begin position="133"/>
        <end position="237"/>
    </location>
</feature>
<dbReference type="InterPro" id="IPR036922">
    <property type="entry name" value="Rieske_2Fe-2S_sf"/>
</dbReference>
<keyword evidence="9" id="KW-0472">Membrane</keyword>
<keyword evidence="3" id="KW-0001">2Fe-2S</keyword>